<name>A0A423H6P7_9PSED</name>
<evidence type="ECO:0000313" key="2">
    <source>
        <dbReference type="Proteomes" id="UP000286071"/>
    </source>
</evidence>
<dbReference type="Proteomes" id="UP000286071">
    <property type="component" value="Unassembled WGS sequence"/>
</dbReference>
<organism evidence="1 2">
    <name type="scientific">Pseudomonas brassicacearum</name>
    <dbReference type="NCBI Taxonomy" id="930166"/>
    <lineage>
        <taxon>Bacteria</taxon>
        <taxon>Pseudomonadati</taxon>
        <taxon>Pseudomonadota</taxon>
        <taxon>Gammaproteobacteria</taxon>
        <taxon>Pseudomonadales</taxon>
        <taxon>Pseudomonadaceae</taxon>
        <taxon>Pseudomonas</taxon>
    </lineage>
</organism>
<evidence type="ECO:0000313" key="1">
    <source>
        <dbReference type="EMBL" id="RON08865.1"/>
    </source>
</evidence>
<dbReference type="EMBL" id="MOBJ01000009">
    <property type="protein sequence ID" value="RON08865.1"/>
    <property type="molecule type" value="Genomic_DNA"/>
</dbReference>
<sequence length="80" mass="8172">MANDRAACRSEPAADSRVGFVASRRTDGATGSTAYTSANRCPRTSAKLLADDITQYATNAAADGCGTIPSGHCALCDQST</sequence>
<comment type="caution">
    <text evidence="1">The sequence shown here is derived from an EMBL/GenBank/DDBJ whole genome shotgun (WGS) entry which is preliminary data.</text>
</comment>
<reference evidence="1 2" key="1">
    <citation type="submission" date="2016-10" db="EMBL/GenBank/DDBJ databases">
        <title>Comparative genome analysis of multiple Pseudomonas spp. focuses on biocontrol and plant growth promoting traits.</title>
        <authorList>
            <person name="Tao X.-Y."/>
            <person name="Taylor C.G."/>
        </authorList>
    </citation>
    <scope>NUCLEOTIDE SEQUENCE [LARGE SCALE GENOMIC DNA]</scope>
    <source>
        <strain evidence="1 2">48H11</strain>
    </source>
</reference>
<gene>
    <name evidence="1" type="ORF">BK659_16030</name>
</gene>
<dbReference type="AlphaFoldDB" id="A0A423H6P7"/>
<protein>
    <submittedName>
        <fullName evidence="1">Uncharacterized protein</fullName>
    </submittedName>
</protein>
<proteinExistence type="predicted"/>
<accession>A0A423H6P7</accession>